<feature type="compositionally biased region" description="Low complexity" evidence="3">
    <location>
        <begin position="1228"/>
        <end position="1238"/>
    </location>
</feature>
<keyword evidence="4" id="KW-0472">Membrane</keyword>
<feature type="region of interest" description="Disordered" evidence="3">
    <location>
        <begin position="209"/>
        <end position="243"/>
    </location>
</feature>
<dbReference type="EMBL" id="GG745358">
    <property type="protein sequence ID" value="KNE68808.1"/>
    <property type="molecule type" value="Genomic_DNA"/>
</dbReference>
<keyword evidence="7" id="KW-1185">Reference proteome</keyword>
<feature type="region of interest" description="Disordered" evidence="3">
    <location>
        <begin position="1228"/>
        <end position="1249"/>
    </location>
</feature>
<evidence type="ECO:0000256" key="1">
    <source>
        <dbReference type="ARBA" id="ARBA00022553"/>
    </source>
</evidence>
<dbReference type="PANTHER" id="PTHR45339:SF5">
    <property type="entry name" value="HISTIDINE KINASE"/>
    <property type="match status" value="1"/>
</dbReference>
<organism evidence="6 7">
    <name type="scientific">Allomyces macrogynus (strain ATCC 38327)</name>
    <name type="common">Allomyces javanicus var. macrogynus</name>
    <dbReference type="NCBI Taxonomy" id="578462"/>
    <lineage>
        <taxon>Eukaryota</taxon>
        <taxon>Fungi</taxon>
        <taxon>Fungi incertae sedis</taxon>
        <taxon>Blastocladiomycota</taxon>
        <taxon>Blastocladiomycetes</taxon>
        <taxon>Blastocladiales</taxon>
        <taxon>Blastocladiaceae</taxon>
        <taxon>Allomyces</taxon>
    </lineage>
</organism>
<dbReference type="SMART" id="SM00448">
    <property type="entry name" value="REC"/>
    <property type="match status" value="1"/>
</dbReference>
<keyword evidence="1 2" id="KW-0597">Phosphoprotein</keyword>
<feature type="transmembrane region" description="Helical" evidence="4">
    <location>
        <begin position="279"/>
        <end position="300"/>
    </location>
</feature>
<dbReference type="eggNOG" id="KOG0519">
    <property type="taxonomic scope" value="Eukaryota"/>
</dbReference>
<dbReference type="GO" id="GO:0000160">
    <property type="term" value="P:phosphorelay signal transduction system"/>
    <property type="evidence" value="ECO:0007669"/>
    <property type="project" value="InterPro"/>
</dbReference>
<proteinExistence type="predicted"/>
<dbReference type="SUPFAM" id="SSF52172">
    <property type="entry name" value="CheY-like"/>
    <property type="match status" value="1"/>
</dbReference>
<dbReference type="STRING" id="578462.A0A0L0T1T4"/>
<keyword evidence="4" id="KW-1133">Transmembrane helix</keyword>
<sequence>MDRRPGSSRRPGFLGRITDNFYRTVHSSVAAAIPLLPRSHAAAPHSIPHVVTLAHVVPGLSAVTSTGDLAALAHDDADDNHPHHSHDGALLLPPPAPLSASSLPRESRSPSVRAAGSRSTRSSTPSPAPPSPPSPRRLDSGFAPLAADAAFVCAPCTTTREAAEHDEAKAAVAPVPLHANSDDADTYAKSLRGGWATPLGAARHDVPAARHPDYHLDNPHYPHDVRRPLVPNRDDDDDDDSDATATMAAVKGPAWLCAARNHWRSAWHDWTDQVASSSWAVRAGVLFVLVGWIAIAALVFRELRSILSTDEIRMRCEKSAQTLSFVFNKEVVGLMSNLFGLVGSLDSLSGPQLDQFMSLSLGNTSLLYSVGIFQHITSAQRGDWEAFANKSIFDLSNGNAVPAAQRNEYWPGTLTRFVDPSKTPNASPIIGSAFAFDPWGNPSRREVIGHGLKPNPSNPAPVAGRAVYQGPHPEFNVWHAVDNPVALPNNLSTQVMIGIAFQTTHIYDGWVADQECNYQLRDGKTVLENIFDGTEAADVHTAVMLPVLDRQWQLECRARPKYGNAMYKSWAYAVLVALLAAGPLIGLGTFHLLRRLQRERERHRELSYLEGLLCTLRAEAAACVQAIPCPTILVDDRGHVLAYNRRAGPLFAEYDPDWAKRDDEVIFLQAGVPPVTPAASSEAGVLDADIESGVSGYGMYHGPVRAFIQDDVAAPVRNPHLLAAGQRQVTVTRSDGTSFPADMAVSDFFPIERTAPVAEFAALAGHGGNASSSSAAPRLAQVVLLTDATEKVRVLAELEETKQRTERAHAVRAAILRLLCAALTAPLPVLFAHLEPAMVSAVSKGKCADPAAPPMWEAVHHMHRVVGEILFLVTRDAAALAPHLSRTAVQTLAPPVPRDAAAAAPGPLAAWLTAWLGTRRPQFDQRKHRVQYAVHPSAASVPEPLLAKPVLVKALDIAFALAAHESDVTVRVCARRRPVTVDPSCAQCGVRSAGPVKVLASGGPATTAAEWMLHVLIECAQVDAAVGHQLLVAPLAAGARQFTNATSAAHGAEFTSKYSWPVLRQVVAGAGGSVAAWEGPSSAVVAGAVYSGPHPGELVPASALEWVHVVLAIDVPIEDLQAVPVTGPPAGVKSVPPVVDWDALVDAAAEDEGAGTTAVPSPAAAVLEVVPLPASPPTALSSRVAVPPAAPAPGSPVLPPVASPVVASAAPRPPCLLRSLRQLPRNLPPAAAAAAAPQPAAPAAPAPGATAAPASPCHVLLVEDNLIVQRTTARMIAMGGHRVTTAGNGQIAVNLMADTAARATDPVHFIFMDLQMPVMDGTEAASIIATQLAPDVPIVAFTANATEDERVATMATGHFRACLFKPAKRDSLLKTVAQWTASSS</sequence>
<accession>A0A0L0T1T4</accession>
<feature type="compositionally biased region" description="Low complexity" evidence="3">
    <location>
        <begin position="98"/>
        <end position="125"/>
    </location>
</feature>
<reference evidence="6 7" key="1">
    <citation type="submission" date="2009-11" db="EMBL/GenBank/DDBJ databases">
        <title>Annotation of Allomyces macrogynus ATCC 38327.</title>
        <authorList>
            <consortium name="The Broad Institute Genome Sequencing Platform"/>
            <person name="Russ C."/>
            <person name="Cuomo C."/>
            <person name="Burger G."/>
            <person name="Gray M.W."/>
            <person name="Holland P.W.H."/>
            <person name="King N."/>
            <person name="Lang F.B.F."/>
            <person name="Roger A.J."/>
            <person name="Ruiz-Trillo I."/>
            <person name="Young S.K."/>
            <person name="Zeng Q."/>
            <person name="Gargeya S."/>
            <person name="Fitzgerald M."/>
            <person name="Haas B."/>
            <person name="Abouelleil A."/>
            <person name="Alvarado L."/>
            <person name="Arachchi H.M."/>
            <person name="Berlin A."/>
            <person name="Chapman S.B."/>
            <person name="Gearin G."/>
            <person name="Goldberg J."/>
            <person name="Griggs A."/>
            <person name="Gujja S."/>
            <person name="Hansen M."/>
            <person name="Heiman D."/>
            <person name="Howarth C."/>
            <person name="Larimer J."/>
            <person name="Lui A."/>
            <person name="MacDonald P.J.P."/>
            <person name="McCowen C."/>
            <person name="Montmayeur A."/>
            <person name="Murphy C."/>
            <person name="Neiman D."/>
            <person name="Pearson M."/>
            <person name="Priest M."/>
            <person name="Roberts A."/>
            <person name="Saif S."/>
            <person name="Shea T."/>
            <person name="Sisk P."/>
            <person name="Stolte C."/>
            <person name="Sykes S."/>
            <person name="Wortman J."/>
            <person name="Nusbaum C."/>
            <person name="Birren B."/>
        </authorList>
    </citation>
    <scope>NUCLEOTIDE SEQUENCE [LARGE SCALE GENOMIC DNA]</scope>
    <source>
        <strain evidence="6 7">ATCC 38327</strain>
    </source>
</reference>
<reference evidence="7" key="2">
    <citation type="submission" date="2009-11" db="EMBL/GenBank/DDBJ databases">
        <title>The Genome Sequence of Allomyces macrogynus strain ATCC 38327.</title>
        <authorList>
            <consortium name="The Broad Institute Genome Sequencing Platform"/>
            <person name="Russ C."/>
            <person name="Cuomo C."/>
            <person name="Shea T."/>
            <person name="Young S.K."/>
            <person name="Zeng Q."/>
            <person name="Koehrsen M."/>
            <person name="Haas B."/>
            <person name="Borodovsky M."/>
            <person name="Guigo R."/>
            <person name="Alvarado L."/>
            <person name="Berlin A."/>
            <person name="Borenstein D."/>
            <person name="Chen Z."/>
            <person name="Engels R."/>
            <person name="Freedman E."/>
            <person name="Gellesch M."/>
            <person name="Goldberg J."/>
            <person name="Griggs A."/>
            <person name="Gujja S."/>
            <person name="Heiman D."/>
            <person name="Hepburn T."/>
            <person name="Howarth C."/>
            <person name="Jen D."/>
            <person name="Larson L."/>
            <person name="Lewis B."/>
            <person name="Mehta T."/>
            <person name="Park D."/>
            <person name="Pearson M."/>
            <person name="Roberts A."/>
            <person name="Saif S."/>
            <person name="Shenoy N."/>
            <person name="Sisk P."/>
            <person name="Stolte C."/>
            <person name="Sykes S."/>
            <person name="Walk T."/>
            <person name="White J."/>
            <person name="Yandava C."/>
            <person name="Burger G."/>
            <person name="Gray M.W."/>
            <person name="Holland P.W.H."/>
            <person name="King N."/>
            <person name="Lang F.B.F."/>
            <person name="Roger A.J."/>
            <person name="Ruiz-Trillo I."/>
            <person name="Lander E."/>
            <person name="Nusbaum C."/>
        </authorList>
    </citation>
    <scope>NUCLEOTIDE SEQUENCE [LARGE SCALE GENOMIC DNA]</scope>
    <source>
        <strain evidence="7">ATCC 38327</strain>
    </source>
</reference>
<dbReference type="VEuPathDB" id="FungiDB:AMAG_13448"/>
<feature type="modified residue" description="4-aspartylphosphate" evidence="2">
    <location>
        <position position="1313"/>
    </location>
</feature>
<evidence type="ECO:0000313" key="7">
    <source>
        <dbReference type="Proteomes" id="UP000054350"/>
    </source>
</evidence>
<evidence type="ECO:0000256" key="3">
    <source>
        <dbReference type="SAM" id="MobiDB-lite"/>
    </source>
</evidence>
<feature type="region of interest" description="Disordered" evidence="3">
    <location>
        <begin position="73"/>
        <end position="141"/>
    </location>
</feature>
<dbReference type="CDD" id="cd17546">
    <property type="entry name" value="REC_hyHK_CKI1_RcsC-like"/>
    <property type="match status" value="1"/>
</dbReference>
<dbReference type="InterPro" id="IPR011006">
    <property type="entry name" value="CheY-like_superfamily"/>
</dbReference>
<dbReference type="OrthoDB" id="60033at2759"/>
<keyword evidence="4" id="KW-0812">Transmembrane</keyword>
<dbReference type="Proteomes" id="UP000054350">
    <property type="component" value="Unassembled WGS sequence"/>
</dbReference>
<dbReference type="PROSITE" id="PS50110">
    <property type="entry name" value="RESPONSE_REGULATORY"/>
    <property type="match status" value="1"/>
</dbReference>
<dbReference type="Gene3D" id="3.40.50.2300">
    <property type="match status" value="1"/>
</dbReference>
<evidence type="ECO:0000313" key="6">
    <source>
        <dbReference type="EMBL" id="KNE68808.1"/>
    </source>
</evidence>
<dbReference type="PANTHER" id="PTHR45339">
    <property type="entry name" value="HYBRID SIGNAL TRANSDUCTION HISTIDINE KINASE J"/>
    <property type="match status" value="1"/>
</dbReference>
<feature type="compositionally biased region" description="Pro residues" evidence="3">
    <location>
        <begin position="126"/>
        <end position="135"/>
    </location>
</feature>
<evidence type="ECO:0000256" key="4">
    <source>
        <dbReference type="SAM" id="Phobius"/>
    </source>
</evidence>
<feature type="domain" description="Response regulatory" evidence="5">
    <location>
        <begin position="1258"/>
        <end position="1380"/>
    </location>
</feature>
<evidence type="ECO:0000259" key="5">
    <source>
        <dbReference type="PROSITE" id="PS50110"/>
    </source>
</evidence>
<feature type="transmembrane region" description="Helical" evidence="4">
    <location>
        <begin position="570"/>
        <end position="593"/>
    </location>
</feature>
<name>A0A0L0T1T4_ALLM3</name>
<evidence type="ECO:0000256" key="2">
    <source>
        <dbReference type="PROSITE-ProRule" id="PRU00169"/>
    </source>
</evidence>
<dbReference type="Pfam" id="PF00072">
    <property type="entry name" value="Response_reg"/>
    <property type="match status" value="1"/>
</dbReference>
<protein>
    <recommendedName>
        <fullName evidence="5">Response regulatory domain-containing protein</fullName>
    </recommendedName>
</protein>
<feature type="compositionally biased region" description="Basic and acidic residues" evidence="3">
    <location>
        <begin position="73"/>
        <end position="87"/>
    </location>
</feature>
<feature type="compositionally biased region" description="Basic and acidic residues" evidence="3">
    <location>
        <begin position="209"/>
        <end position="227"/>
    </location>
</feature>
<dbReference type="InterPro" id="IPR001789">
    <property type="entry name" value="Sig_transdc_resp-reg_receiver"/>
</dbReference>
<gene>
    <name evidence="6" type="ORF">AMAG_13448</name>
</gene>